<keyword evidence="1" id="KW-1133">Transmembrane helix</keyword>
<dbReference type="EMBL" id="CP144690">
    <property type="protein sequence ID" value="WVY90457.1"/>
    <property type="molecule type" value="Genomic_DNA"/>
</dbReference>
<organism evidence="2 3">
    <name type="scientific">Vigna mungo</name>
    <name type="common">Black gram</name>
    <name type="synonym">Phaseolus mungo</name>
    <dbReference type="NCBI Taxonomy" id="3915"/>
    <lineage>
        <taxon>Eukaryota</taxon>
        <taxon>Viridiplantae</taxon>
        <taxon>Streptophyta</taxon>
        <taxon>Embryophyta</taxon>
        <taxon>Tracheophyta</taxon>
        <taxon>Spermatophyta</taxon>
        <taxon>Magnoliopsida</taxon>
        <taxon>eudicotyledons</taxon>
        <taxon>Gunneridae</taxon>
        <taxon>Pentapetalae</taxon>
        <taxon>rosids</taxon>
        <taxon>fabids</taxon>
        <taxon>Fabales</taxon>
        <taxon>Fabaceae</taxon>
        <taxon>Papilionoideae</taxon>
        <taxon>50 kb inversion clade</taxon>
        <taxon>NPAAA clade</taxon>
        <taxon>indigoferoid/millettioid clade</taxon>
        <taxon>Phaseoleae</taxon>
        <taxon>Vigna</taxon>
    </lineage>
</organism>
<dbReference type="Proteomes" id="UP001374535">
    <property type="component" value="Chromosome 11"/>
</dbReference>
<evidence type="ECO:0000313" key="3">
    <source>
        <dbReference type="Proteomes" id="UP001374535"/>
    </source>
</evidence>
<dbReference type="AlphaFoldDB" id="A0AAQ3MG26"/>
<accession>A0AAQ3MG26</accession>
<gene>
    <name evidence="2" type="ORF">V8G54_035971</name>
</gene>
<keyword evidence="1" id="KW-0472">Membrane</keyword>
<protein>
    <submittedName>
        <fullName evidence="2">Uncharacterized protein</fullName>
    </submittedName>
</protein>
<evidence type="ECO:0000313" key="2">
    <source>
        <dbReference type="EMBL" id="WVY90457.1"/>
    </source>
</evidence>
<proteinExistence type="predicted"/>
<sequence length="102" mass="11244">MTPKWIKGFNPLKKLYAYKSLCFYYCLFLYLVSCLYHVLCCCLCQMQNNSNLHHTEIKDIVAGSGGCSIPACIATAGTSLVIGLVSPPSKTTTCSLTLLHQF</sequence>
<evidence type="ECO:0000256" key="1">
    <source>
        <dbReference type="SAM" id="Phobius"/>
    </source>
</evidence>
<reference evidence="2 3" key="1">
    <citation type="journal article" date="2023" name="Life. Sci Alliance">
        <title>Evolutionary insights into 3D genome organization and epigenetic landscape of Vigna mungo.</title>
        <authorList>
            <person name="Junaid A."/>
            <person name="Singh B."/>
            <person name="Bhatia S."/>
        </authorList>
    </citation>
    <scope>NUCLEOTIDE SEQUENCE [LARGE SCALE GENOMIC DNA]</scope>
    <source>
        <strain evidence="2">Urdbean</strain>
    </source>
</reference>
<keyword evidence="1" id="KW-0812">Transmembrane</keyword>
<feature type="transmembrane region" description="Helical" evidence="1">
    <location>
        <begin position="21"/>
        <end position="39"/>
    </location>
</feature>
<name>A0AAQ3MG26_VIGMU</name>
<keyword evidence="3" id="KW-1185">Reference proteome</keyword>